<organism evidence="8 9">
    <name type="scientific">Allonocardiopsis opalescens</name>
    <dbReference type="NCBI Taxonomy" id="1144618"/>
    <lineage>
        <taxon>Bacteria</taxon>
        <taxon>Bacillati</taxon>
        <taxon>Actinomycetota</taxon>
        <taxon>Actinomycetes</taxon>
        <taxon>Streptosporangiales</taxon>
        <taxon>Allonocardiopsis</taxon>
    </lineage>
</organism>
<comment type="caution">
    <text evidence="8">The sequence shown here is derived from an EMBL/GenBank/DDBJ whole genome shotgun (WGS) entry which is preliminary data.</text>
</comment>
<feature type="region of interest" description="Disordered" evidence="5">
    <location>
        <begin position="49"/>
        <end position="87"/>
    </location>
</feature>
<evidence type="ECO:0000256" key="4">
    <source>
        <dbReference type="SAM" id="Coils"/>
    </source>
</evidence>
<proteinExistence type="predicted"/>
<accession>A0A2T0PVN8</accession>
<dbReference type="Gene3D" id="3.90.1720.10">
    <property type="entry name" value="endopeptidase domain like (from Nostoc punctiforme)"/>
    <property type="match status" value="1"/>
</dbReference>
<evidence type="ECO:0000313" key="8">
    <source>
        <dbReference type="EMBL" id="PRX95567.1"/>
    </source>
</evidence>
<evidence type="ECO:0000256" key="6">
    <source>
        <dbReference type="SAM" id="Phobius"/>
    </source>
</evidence>
<keyword evidence="3" id="KW-0788">Thiol protease</keyword>
<keyword evidence="2" id="KW-0378">Hydrolase</keyword>
<feature type="compositionally biased region" description="Basic and acidic residues" evidence="5">
    <location>
        <begin position="64"/>
        <end position="81"/>
    </location>
</feature>
<feature type="coiled-coil region" evidence="4">
    <location>
        <begin position="319"/>
        <end position="389"/>
    </location>
</feature>
<dbReference type="RefSeq" id="WP_106251744.1">
    <property type="nucleotide sequence ID" value="NZ_PVZC01000009.1"/>
</dbReference>
<keyword evidence="4" id="KW-0175">Coiled coil</keyword>
<feature type="coiled-coil region" evidence="4">
    <location>
        <begin position="421"/>
        <end position="497"/>
    </location>
</feature>
<evidence type="ECO:0000313" key="9">
    <source>
        <dbReference type="Proteomes" id="UP000237846"/>
    </source>
</evidence>
<feature type="transmembrane region" description="Helical" evidence="6">
    <location>
        <begin position="738"/>
        <end position="762"/>
    </location>
</feature>
<dbReference type="GO" id="GO:0008234">
    <property type="term" value="F:cysteine-type peptidase activity"/>
    <property type="evidence" value="ECO:0007669"/>
    <property type="project" value="UniProtKB-KW"/>
</dbReference>
<dbReference type="EMBL" id="PVZC01000009">
    <property type="protein sequence ID" value="PRX95567.1"/>
    <property type="molecule type" value="Genomic_DNA"/>
</dbReference>
<feature type="transmembrane region" description="Helical" evidence="6">
    <location>
        <begin position="713"/>
        <end position="732"/>
    </location>
</feature>
<keyword evidence="6" id="KW-1133">Transmembrane helix</keyword>
<dbReference type="OrthoDB" id="3765294at2"/>
<dbReference type="PROSITE" id="PS51935">
    <property type="entry name" value="NLPC_P60"/>
    <property type="match status" value="1"/>
</dbReference>
<evidence type="ECO:0000256" key="3">
    <source>
        <dbReference type="ARBA" id="ARBA00022807"/>
    </source>
</evidence>
<feature type="coiled-coil region" evidence="4">
    <location>
        <begin position="111"/>
        <end position="159"/>
    </location>
</feature>
<evidence type="ECO:0000256" key="5">
    <source>
        <dbReference type="SAM" id="MobiDB-lite"/>
    </source>
</evidence>
<reference evidence="8 9" key="1">
    <citation type="submission" date="2018-03" db="EMBL/GenBank/DDBJ databases">
        <title>Genomic Encyclopedia of Archaeal and Bacterial Type Strains, Phase II (KMG-II): from individual species to whole genera.</title>
        <authorList>
            <person name="Goeker M."/>
        </authorList>
    </citation>
    <scope>NUCLEOTIDE SEQUENCE [LARGE SCALE GENOMIC DNA]</scope>
    <source>
        <strain evidence="8 9">DSM 45601</strain>
    </source>
</reference>
<feature type="domain" description="NlpC/P60" evidence="7">
    <location>
        <begin position="1209"/>
        <end position="1349"/>
    </location>
</feature>
<dbReference type="InterPro" id="IPR000064">
    <property type="entry name" value="NLP_P60_dom"/>
</dbReference>
<feature type="transmembrane region" description="Helical" evidence="6">
    <location>
        <begin position="769"/>
        <end position="787"/>
    </location>
</feature>
<dbReference type="Proteomes" id="UP000237846">
    <property type="component" value="Unassembled WGS sequence"/>
</dbReference>
<protein>
    <recommendedName>
        <fullName evidence="7">NlpC/P60 domain-containing protein</fullName>
    </recommendedName>
</protein>
<sequence length="1489" mass="156707">MEYQSGSAWIPVRPDFKGFHKTIAREFGQLTPVVRKLGQEMGEQFADGIRRGLGTAGGGPISEPIRRDHETAKRRAPKQGEEQGGAFAQGFRRRLTAALRTLPQAEITADSSDADRKVAELRRQLEALNDQTVGVDISAADALAQLRTIQGELERLESAADITVRADAAAALTQLRAVTEQVDRLDADTATVEVDTDAAGAAAALAGVQAQVSALDGRTARVDVDTSGAMVRVSTLAIAIAGLGAIPIGATLGAGLLSLGPSLAAAGAGFGGLAAVAVPSITRIGEALQAQEAAQQQVTSATRSSAAVQAQAQIQAMQMAQARAAVERAQESAAQAHADALERVRTAELGVADAQRAARSAQEDLTRARSEARRDMEDLRTQAARAALDSEQAALDVVRAQEALGDTRAGAAAGTADATDVRQAELALRQAKLRAQEQQRIMRRLRTEVAAADKAGVDGSQRVRDARDRLADTNRRLAEQERSLAQARAGVARADRDGARQVAAARDQVQMLRLQQQAQAASAGAASAATQRYGMALAELSPAARTLMSDWQGLAGEFGAWQRELEPTVLPLFSQGIDLIRGSLGLATPFVVAAADAVSTLLDDLEAGARSPAWVAFREGTEELTGPAILAFGRATGSIATGFAGIFNAFIPYAPAVLAFVEDTAAAFADWGAGLGESAVFAEFMGYVAEIAPQVMDFFDSLGPAAAGLLRGLAPLGGVVLTLATGLLDLIAAVPPEAITAIAVGIGAVILAIKAVAIGAAIASIANPIGLVVAGIAALVAGVVWAWNTFDGFRAAATAAWEAIQAGAQWVWLNVLSPIFDALGAALREDIIPAIREFWQDYAAPAFREIGRVAQWAWTNLIQPALMAFTSYITDFLIPIALFLWRHVAVPVFRGIAAVIGWAWTTIIRPTFRLVWGFIQDVLIPVFRFLWRNVVVPVFQGISSAVRTAWTTTIRPTFNLVRDAVRTLWRAFQTARDHIGTAWNAIRDAAKVPVRFLVNTVYNRGIVPMWDKVADLVGADPLPTVRLPAGFARGGILPGFSTWRQGDDQLVPMRRGEGVYVSEAMRDPYERARLLAVNRAAMMGRPLDAFQAGPTGTAPSLAAGSGGGAFARGGWLGIGDVAPPVGDILSAVATFVRDIAVDVFTGDFGGAVDTVFRPMREATRAFGTEGLPGVPYDLVGLANTQVRDFVTGLTSFFGGGAGPVITGTRGQAGDVVRLAAASVGRYPEVPGGSNRNAITSWFGMNGAPWCAMFISWLFAQAGASGSLGRAARTAWTGDYYTSGMRQVPESARQPGDVAVYGTRHVNLVTGPSSRIGGNEGDNVRISNRRGGAIFRPFWSGLAQGGLVTRALLGRIARQDPHDRDTPLVRSLRGYSTGGWIRGLSGDRNLLLGADGEFVVNARAARENAGLLEALNSGSLNGIMAATAAPVELSAAQRQALAALSRGAAPAPAVSAELHLHNGEATVRTAFRELEYEVHRMATAGKYGDG</sequence>
<evidence type="ECO:0000259" key="7">
    <source>
        <dbReference type="PROSITE" id="PS51935"/>
    </source>
</evidence>
<gene>
    <name evidence="8" type="ORF">CLV72_109176</name>
</gene>
<keyword evidence="9" id="KW-1185">Reference proteome</keyword>
<feature type="transmembrane region" description="Helical" evidence="6">
    <location>
        <begin position="865"/>
        <end position="885"/>
    </location>
</feature>
<name>A0A2T0PVN8_9ACTN</name>
<keyword evidence="6" id="KW-0812">Transmembrane</keyword>
<keyword evidence="6" id="KW-0472">Membrane</keyword>
<keyword evidence="1" id="KW-0645">Protease</keyword>
<evidence type="ECO:0000256" key="2">
    <source>
        <dbReference type="ARBA" id="ARBA00022801"/>
    </source>
</evidence>
<dbReference type="GO" id="GO:0006508">
    <property type="term" value="P:proteolysis"/>
    <property type="evidence" value="ECO:0007669"/>
    <property type="project" value="UniProtKB-KW"/>
</dbReference>
<feature type="transmembrane region" description="Helical" evidence="6">
    <location>
        <begin position="892"/>
        <end position="908"/>
    </location>
</feature>
<evidence type="ECO:0000256" key="1">
    <source>
        <dbReference type="ARBA" id="ARBA00022670"/>
    </source>
</evidence>